<dbReference type="Gene3D" id="3.40.50.150">
    <property type="entry name" value="Vaccinia Virus protein VP39"/>
    <property type="match status" value="1"/>
</dbReference>
<dbReference type="SUPFAM" id="SSF53335">
    <property type="entry name" value="S-adenosyl-L-methionine-dependent methyltransferases"/>
    <property type="match status" value="1"/>
</dbReference>
<dbReference type="CDD" id="cd02440">
    <property type="entry name" value="AdoMet_MTases"/>
    <property type="match status" value="1"/>
</dbReference>
<dbReference type="InterPro" id="IPR051720">
    <property type="entry name" value="rRNA_MeTrfase/Polyamine_Synth"/>
</dbReference>
<accession>A0AAD9UFZ6</accession>
<comment type="caution">
    <text evidence="4">The sequence shown here is derived from an EMBL/GenBank/DDBJ whole genome shotgun (WGS) entry which is preliminary data.</text>
</comment>
<evidence type="ECO:0000313" key="5">
    <source>
        <dbReference type="Proteomes" id="UP001209878"/>
    </source>
</evidence>
<evidence type="ECO:0000313" key="4">
    <source>
        <dbReference type="EMBL" id="KAK2188058.1"/>
    </source>
</evidence>
<comment type="similarity">
    <text evidence="1">Belongs to the methyltransferase superfamily. PrmA family.</text>
</comment>
<organism evidence="4 5">
    <name type="scientific">Ridgeia piscesae</name>
    <name type="common">Tubeworm</name>
    <dbReference type="NCBI Taxonomy" id="27915"/>
    <lineage>
        <taxon>Eukaryota</taxon>
        <taxon>Metazoa</taxon>
        <taxon>Spiralia</taxon>
        <taxon>Lophotrochozoa</taxon>
        <taxon>Annelida</taxon>
        <taxon>Polychaeta</taxon>
        <taxon>Sedentaria</taxon>
        <taxon>Canalipalpata</taxon>
        <taxon>Sabellida</taxon>
        <taxon>Siboglinidae</taxon>
        <taxon>Ridgeia</taxon>
    </lineage>
</organism>
<reference evidence="4" key="1">
    <citation type="journal article" date="2023" name="Mol. Biol. Evol.">
        <title>Third-Generation Sequencing Reveals the Adaptive Role of the Epigenome in Three Deep-Sea Polychaetes.</title>
        <authorList>
            <person name="Perez M."/>
            <person name="Aroh O."/>
            <person name="Sun Y."/>
            <person name="Lan Y."/>
            <person name="Juniper S.K."/>
            <person name="Young C.R."/>
            <person name="Angers B."/>
            <person name="Qian P.Y."/>
        </authorList>
    </citation>
    <scope>NUCLEOTIDE SEQUENCE</scope>
    <source>
        <strain evidence="4">R07B-5</strain>
    </source>
</reference>
<dbReference type="Proteomes" id="UP001209878">
    <property type="component" value="Unassembled WGS sequence"/>
</dbReference>
<evidence type="ECO:0000256" key="1">
    <source>
        <dbReference type="ARBA" id="ARBA00009741"/>
    </source>
</evidence>
<feature type="domain" description="Methyltransferase small" evidence="3">
    <location>
        <begin position="54"/>
        <end position="164"/>
    </location>
</feature>
<dbReference type="PROSITE" id="PS00092">
    <property type="entry name" value="N6_MTASE"/>
    <property type="match status" value="1"/>
</dbReference>
<dbReference type="GO" id="GO:0008988">
    <property type="term" value="F:rRNA (adenine-N6-)-methyltransferase activity"/>
    <property type="evidence" value="ECO:0007669"/>
    <property type="project" value="TreeGrafter"/>
</dbReference>
<dbReference type="AlphaFoldDB" id="A0AAD9UFZ6"/>
<proteinExistence type="inferred from homology"/>
<dbReference type="Pfam" id="PF05175">
    <property type="entry name" value="MTS"/>
    <property type="match status" value="1"/>
</dbReference>
<evidence type="ECO:0000256" key="2">
    <source>
        <dbReference type="ARBA" id="ARBA00041374"/>
    </source>
</evidence>
<gene>
    <name evidence="4" type="ORF">NP493_145g00008</name>
</gene>
<name>A0AAD9UFZ6_RIDPI</name>
<evidence type="ECO:0000259" key="3">
    <source>
        <dbReference type="Pfam" id="PF05175"/>
    </source>
</evidence>
<dbReference type="PANTHER" id="PTHR23290">
    <property type="entry name" value="RRNA N6-ADENOSINE-METHYLTRANSFERASE METTL5"/>
    <property type="match status" value="1"/>
</dbReference>
<protein>
    <recommendedName>
        <fullName evidence="2">Methyltransferase-like protein 5</fullName>
    </recommendedName>
</protein>
<keyword evidence="5" id="KW-1185">Reference proteome</keyword>
<dbReference type="GO" id="GO:0003676">
    <property type="term" value="F:nucleic acid binding"/>
    <property type="evidence" value="ECO:0007669"/>
    <property type="project" value="InterPro"/>
</dbReference>
<dbReference type="InterPro" id="IPR002052">
    <property type="entry name" value="DNA_methylase_N6_adenine_CS"/>
</dbReference>
<dbReference type="InterPro" id="IPR007848">
    <property type="entry name" value="Small_mtfrase_dom"/>
</dbReference>
<dbReference type="InterPro" id="IPR029063">
    <property type="entry name" value="SAM-dependent_MTases_sf"/>
</dbReference>
<dbReference type="EMBL" id="JAODUO010000145">
    <property type="protein sequence ID" value="KAK2188058.1"/>
    <property type="molecule type" value="Genomic_DNA"/>
</dbReference>
<sequence length="255" mass="28460">MLTPARNSKELRSTSSNPLYIPRVKTKAGTRAFSVAAPTLWNSLPVSVKSEACMLHTIQSRYSDIEGRLVADLGCGCGVLSVGAAMLQCGGCVGFDIDTDALEICSTNLQEFEINNVDLVEMDLGCEQSVLDTRWSHAFDTVIMNPPFGTKKNKGIDMLFLRQALDMCHTACVFSSQDHNQKDKHLHYCCFHQHIGKKATEWGVSMEVMAELRFDLPATYKFHKQRSVDIEVDLIRFAHNTTSRTKSYCLQNAVD</sequence>
<dbReference type="PANTHER" id="PTHR23290:SF0">
    <property type="entry name" value="RRNA N6-ADENOSINE-METHYLTRANSFERASE METTL5"/>
    <property type="match status" value="1"/>
</dbReference>